<dbReference type="EMBL" id="LSYV01000013">
    <property type="protein sequence ID" value="KXZ51628.1"/>
    <property type="molecule type" value="Genomic_DNA"/>
</dbReference>
<dbReference type="OrthoDB" id="526719at2759"/>
<evidence type="ECO:0000256" key="1">
    <source>
        <dbReference type="SAM" id="MobiDB-lite"/>
    </source>
</evidence>
<sequence>MAIRDAPEVASLGVLLAAAYAGAAYTCHRIYFTPVGASFPSAEVRRDPDKQVAYGALYNQPSLWYKIAQWKSDDKGYNVGIFDNRFRPFEHNLPTQGTVHSAPQYETNTAAKPASMS</sequence>
<proteinExistence type="predicted"/>
<dbReference type="Proteomes" id="UP000075714">
    <property type="component" value="Unassembled WGS sequence"/>
</dbReference>
<keyword evidence="3" id="KW-1185">Reference proteome</keyword>
<gene>
    <name evidence="2" type="ORF">GPECTOR_12g592</name>
</gene>
<name>A0A150GPH0_GONPE</name>
<reference evidence="3" key="1">
    <citation type="journal article" date="2016" name="Nat. Commun.">
        <title>The Gonium pectorale genome demonstrates co-option of cell cycle regulation during the evolution of multicellularity.</title>
        <authorList>
            <person name="Hanschen E.R."/>
            <person name="Marriage T.N."/>
            <person name="Ferris P.J."/>
            <person name="Hamaji T."/>
            <person name="Toyoda A."/>
            <person name="Fujiyama A."/>
            <person name="Neme R."/>
            <person name="Noguchi H."/>
            <person name="Minakuchi Y."/>
            <person name="Suzuki M."/>
            <person name="Kawai-Toyooka H."/>
            <person name="Smith D.R."/>
            <person name="Sparks H."/>
            <person name="Anderson J."/>
            <person name="Bakaric R."/>
            <person name="Luria V."/>
            <person name="Karger A."/>
            <person name="Kirschner M.W."/>
            <person name="Durand P.M."/>
            <person name="Michod R.E."/>
            <person name="Nozaki H."/>
            <person name="Olson B.J."/>
        </authorList>
    </citation>
    <scope>NUCLEOTIDE SEQUENCE [LARGE SCALE GENOMIC DNA]</scope>
    <source>
        <strain evidence="3">NIES-2863</strain>
    </source>
</reference>
<evidence type="ECO:0000313" key="2">
    <source>
        <dbReference type="EMBL" id="KXZ51628.1"/>
    </source>
</evidence>
<organism evidence="2 3">
    <name type="scientific">Gonium pectorale</name>
    <name type="common">Green alga</name>
    <dbReference type="NCBI Taxonomy" id="33097"/>
    <lineage>
        <taxon>Eukaryota</taxon>
        <taxon>Viridiplantae</taxon>
        <taxon>Chlorophyta</taxon>
        <taxon>core chlorophytes</taxon>
        <taxon>Chlorophyceae</taxon>
        <taxon>CS clade</taxon>
        <taxon>Chlamydomonadales</taxon>
        <taxon>Volvocaceae</taxon>
        <taxon>Gonium</taxon>
    </lineage>
</organism>
<protein>
    <submittedName>
        <fullName evidence="2">Uncharacterized protein</fullName>
    </submittedName>
</protein>
<accession>A0A150GPH0</accession>
<dbReference type="AlphaFoldDB" id="A0A150GPH0"/>
<evidence type="ECO:0000313" key="3">
    <source>
        <dbReference type="Proteomes" id="UP000075714"/>
    </source>
</evidence>
<feature type="region of interest" description="Disordered" evidence="1">
    <location>
        <begin position="93"/>
        <end position="117"/>
    </location>
</feature>
<comment type="caution">
    <text evidence="2">The sequence shown here is derived from an EMBL/GenBank/DDBJ whole genome shotgun (WGS) entry which is preliminary data.</text>
</comment>